<dbReference type="Proteomes" id="UP000009081">
    <property type="component" value="Chromosome"/>
</dbReference>
<dbReference type="EMBL" id="CP001510">
    <property type="protein sequence ID" value="ACS41692.1"/>
    <property type="molecule type" value="Genomic_DNA"/>
</dbReference>
<keyword evidence="3" id="KW-1185">Reference proteome</keyword>
<keyword evidence="1" id="KW-0472">Membrane</keyword>
<keyword evidence="1" id="KW-0812">Transmembrane</keyword>
<feature type="transmembrane region" description="Helical" evidence="1">
    <location>
        <begin position="108"/>
        <end position="126"/>
    </location>
</feature>
<evidence type="ECO:0000256" key="1">
    <source>
        <dbReference type="SAM" id="Phobius"/>
    </source>
</evidence>
<protein>
    <submittedName>
        <fullName evidence="2">Uncharacterized protein</fullName>
    </submittedName>
</protein>
<evidence type="ECO:0000313" key="3">
    <source>
        <dbReference type="Proteomes" id="UP000009081"/>
    </source>
</evidence>
<feature type="transmembrane region" description="Helical" evidence="1">
    <location>
        <begin position="74"/>
        <end position="96"/>
    </location>
</feature>
<dbReference type="HOGENOM" id="CLU_1420002_0_0_5"/>
<sequence>MTFSARFMRSRTLWFGLALALSYWAVAPFVTSNSQAEWIRVGMIVFAGGAIVAWFPAFRTIIRENSPVAAQQSILGTVFLLFGIFGSAIWLLMWRMSGFPPWMVLSDVNGFFLWVLTCGSAFLMAAPRVSPHVPPRTNWRRIWIAAALSFGLGYFIVHERPNIAPLVEWLRLRVSDVVGPAGRSEMPKLLEQTARASIGEP</sequence>
<dbReference type="STRING" id="272630.MexAM1_META1p4018"/>
<reference evidence="2 3" key="1">
    <citation type="journal article" date="2009" name="PLoS ONE">
        <title>Methylobacterium genome sequences: a reference blueprint to investigate microbial metabolism of C1 compounds from natural and industrial sources.</title>
        <authorList>
            <person name="Vuilleumier S."/>
            <person name="Chistoserdova L."/>
            <person name="Lee M.-C."/>
            <person name="Bringel F."/>
            <person name="Lajus A."/>
            <person name="Zhou Y."/>
            <person name="Gourion B."/>
            <person name="Barbe V."/>
            <person name="Chang J."/>
            <person name="Cruveiller S."/>
            <person name="Dossat C."/>
            <person name="Gillett W."/>
            <person name="Gruffaz C."/>
            <person name="Haugen E."/>
            <person name="Hourcade E."/>
            <person name="Levy R."/>
            <person name="Mangenot S."/>
            <person name="Muller E."/>
            <person name="Nadalig T."/>
            <person name="Pagni M."/>
            <person name="Penny C."/>
            <person name="Peyraud R."/>
            <person name="Robinson D.G."/>
            <person name="Roche D."/>
            <person name="Rouy Z."/>
            <person name="Saenampechek C."/>
            <person name="Salvignol G."/>
            <person name="Vallenet D."/>
            <person name="Wu Z."/>
            <person name="Marx C.J."/>
            <person name="Vorholt J.A."/>
            <person name="Olson M.V."/>
            <person name="Kaul R."/>
            <person name="Weissenbach J."/>
            <person name="Medigue C."/>
            <person name="Lidstrom M.E."/>
        </authorList>
    </citation>
    <scope>NUCLEOTIDE SEQUENCE [LARGE SCALE GENOMIC DNA]</scope>
    <source>
        <strain evidence="3">ATCC 14718 / DSM 1338 / JCM 2805 / NCIMB 9133 / AM1</strain>
    </source>
</reference>
<name>C5B191_METEA</name>
<proteinExistence type="predicted"/>
<evidence type="ECO:0000313" key="2">
    <source>
        <dbReference type="EMBL" id="ACS41692.1"/>
    </source>
</evidence>
<dbReference type="AlphaFoldDB" id="C5B191"/>
<keyword evidence="1" id="KW-1133">Transmembrane helix</keyword>
<accession>C5B191</accession>
<organism evidence="2 3">
    <name type="scientific">Methylorubrum extorquens (strain ATCC 14718 / DSM 1338 / JCM 2805 / NCIMB 9133 / AM1)</name>
    <name type="common">Methylobacterium extorquens</name>
    <dbReference type="NCBI Taxonomy" id="272630"/>
    <lineage>
        <taxon>Bacteria</taxon>
        <taxon>Pseudomonadati</taxon>
        <taxon>Pseudomonadota</taxon>
        <taxon>Alphaproteobacteria</taxon>
        <taxon>Hyphomicrobiales</taxon>
        <taxon>Methylobacteriaceae</taxon>
        <taxon>Methylorubrum</taxon>
    </lineage>
</organism>
<feature type="transmembrane region" description="Helical" evidence="1">
    <location>
        <begin position="38"/>
        <end position="62"/>
    </location>
</feature>
<gene>
    <name evidence="2" type="ordered locus">MexAM1_META1p4018</name>
</gene>
<dbReference type="KEGG" id="mea:Mex_1p4018"/>
<feature type="transmembrane region" description="Helical" evidence="1">
    <location>
        <begin position="138"/>
        <end position="157"/>
    </location>
</feature>